<dbReference type="EMBL" id="CP028136">
    <property type="protein sequence ID" value="AVR44200.1"/>
    <property type="molecule type" value="Genomic_DNA"/>
</dbReference>
<dbReference type="AlphaFoldDB" id="A0A2R3Z1P7"/>
<dbReference type="OrthoDB" id="9810906at2"/>
<evidence type="ECO:0000313" key="1">
    <source>
        <dbReference type="EMBL" id="AVR44200.1"/>
    </source>
</evidence>
<keyword evidence="2" id="KW-1185">Reference proteome</keyword>
<reference evidence="2" key="1">
    <citation type="submission" date="2018-03" db="EMBL/GenBank/DDBJ databases">
        <title>Gramella fulva sp. nov., isolated from a dry surface of tidal flat.</title>
        <authorList>
            <person name="Hwang S.H."/>
            <person name="Hwang W.M."/>
            <person name="Kang K."/>
            <person name="Ahn T.-Y."/>
        </authorList>
    </citation>
    <scope>NUCLEOTIDE SEQUENCE [LARGE SCALE GENOMIC DNA]</scope>
    <source>
        <strain evidence="2">SH35</strain>
    </source>
</reference>
<organism evidence="1 2">
    <name type="scientific">Christiangramia fulva</name>
    <dbReference type="NCBI Taxonomy" id="2126553"/>
    <lineage>
        <taxon>Bacteria</taxon>
        <taxon>Pseudomonadati</taxon>
        <taxon>Bacteroidota</taxon>
        <taxon>Flavobacteriia</taxon>
        <taxon>Flavobacteriales</taxon>
        <taxon>Flavobacteriaceae</taxon>
        <taxon>Christiangramia</taxon>
    </lineage>
</organism>
<evidence type="ECO:0000313" key="2">
    <source>
        <dbReference type="Proteomes" id="UP000241507"/>
    </source>
</evidence>
<dbReference type="KEGG" id="grs:C7S20_02365"/>
<dbReference type="Proteomes" id="UP000241507">
    <property type="component" value="Chromosome"/>
</dbReference>
<gene>
    <name evidence="1" type="ORF">C7S20_02365</name>
</gene>
<accession>A0A2R3Z1P7</accession>
<name>A0A2R3Z1P7_9FLAO</name>
<sequence length="67" mass="7953">MYFPEIDKNGKLLSLKMIPLEMKKFSLHYANSEQVKWLKSMFDREGEKFGTSVKLTEAQNLKLNWQN</sequence>
<proteinExistence type="predicted"/>
<dbReference type="RefSeq" id="WP_107010978.1">
    <property type="nucleotide sequence ID" value="NZ_CP028136.1"/>
</dbReference>
<protein>
    <submittedName>
        <fullName evidence="1">Uncharacterized protein</fullName>
    </submittedName>
</protein>